<gene>
    <name evidence="1" type="ORF">AWH56_26880</name>
</gene>
<sequence length="43" mass="4577">MKKKLVITLLVVGLISTLQFGATLAAGQKEDVVVPQDLGNVHM</sequence>
<name>A0AC62A4E1_9BACI</name>
<keyword evidence="2" id="KW-1185">Reference proteome</keyword>
<protein>
    <submittedName>
        <fullName evidence="1">Uncharacterized protein</fullName>
    </submittedName>
</protein>
<reference evidence="1 2" key="2">
    <citation type="journal article" date="2019" name="Int. J. Syst. Evol. Microbiol.">
        <title>Anaerobacillus isosaccharinicus sp. nov., an alkaliphilic bacterium which degrades isosaccharinic acid.</title>
        <authorList>
            <person name="Bassil N.M."/>
            <person name="Lloyd J.R."/>
        </authorList>
    </citation>
    <scope>NUCLEOTIDE SEQUENCE [LARGE SCALE GENOMIC DNA]</scope>
    <source>
        <strain evidence="1 2">NB2006</strain>
    </source>
</reference>
<dbReference type="Proteomes" id="UP000180175">
    <property type="component" value="Chromosome"/>
</dbReference>
<proteinExistence type="predicted"/>
<dbReference type="EMBL" id="CP063356">
    <property type="protein sequence ID" value="XRP48504.1"/>
    <property type="molecule type" value="Genomic_DNA"/>
</dbReference>
<evidence type="ECO:0000313" key="2">
    <source>
        <dbReference type="Proteomes" id="UP000180175"/>
    </source>
</evidence>
<reference evidence="1 2" key="1">
    <citation type="journal article" date="2017" name="Genome Announc.">
        <title>Draft Genome Sequences of Four Alkaliphilic Bacteria Belonging to the Anaerobacillus Genus.</title>
        <authorList>
            <person name="Bassil N.M."/>
            <person name="Lloyd J.R."/>
        </authorList>
    </citation>
    <scope>NUCLEOTIDE SEQUENCE [LARGE SCALE GENOMIC DNA]</scope>
    <source>
        <strain evidence="1 2">NB2006</strain>
    </source>
</reference>
<evidence type="ECO:0000313" key="1">
    <source>
        <dbReference type="EMBL" id="XRP48504.1"/>
    </source>
</evidence>
<organism evidence="1 2">
    <name type="scientific">Anaerobacillus isosaccharinicus</name>
    <dbReference type="NCBI Taxonomy" id="1532552"/>
    <lineage>
        <taxon>Bacteria</taxon>
        <taxon>Bacillati</taxon>
        <taxon>Bacillota</taxon>
        <taxon>Bacilli</taxon>
        <taxon>Bacillales</taxon>
        <taxon>Bacillaceae</taxon>
        <taxon>Anaerobacillus</taxon>
    </lineage>
</organism>
<accession>A0AC62A4E1</accession>